<feature type="region of interest" description="Disordered" evidence="1">
    <location>
        <begin position="1"/>
        <end position="24"/>
    </location>
</feature>
<dbReference type="PANTHER" id="PTHR36221">
    <property type="entry name" value="DUF742 DOMAIN-CONTAINING PROTEIN"/>
    <property type="match status" value="1"/>
</dbReference>
<organism evidence="2 3">
    <name type="scientific">Streptosporangium longisporum</name>
    <dbReference type="NCBI Taxonomy" id="46187"/>
    <lineage>
        <taxon>Bacteria</taxon>
        <taxon>Bacillati</taxon>
        <taxon>Actinomycetota</taxon>
        <taxon>Actinomycetes</taxon>
        <taxon>Streptosporangiales</taxon>
        <taxon>Streptosporangiaceae</taxon>
        <taxon>Streptosporangium</taxon>
    </lineage>
</organism>
<dbReference type="Proteomes" id="UP001499930">
    <property type="component" value="Unassembled WGS sequence"/>
</dbReference>
<proteinExistence type="predicted"/>
<dbReference type="RefSeq" id="WP_344888216.1">
    <property type="nucleotide sequence ID" value="NZ_BAAAWD010000004.1"/>
</dbReference>
<name>A0ABN3XRB8_9ACTN</name>
<protein>
    <submittedName>
        <fullName evidence="2">DUF742 domain-containing protein</fullName>
    </submittedName>
</protein>
<evidence type="ECO:0000313" key="2">
    <source>
        <dbReference type="EMBL" id="GAA2989940.1"/>
    </source>
</evidence>
<evidence type="ECO:0000256" key="1">
    <source>
        <dbReference type="SAM" id="MobiDB-lite"/>
    </source>
</evidence>
<reference evidence="2 3" key="1">
    <citation type="journal article" date="2019" name="Int. J. Syst. Evol. Microbiol.">
        <title>The Global Catalogue of Microorganisms (GCM) 10K type strain sequencing project: providing services to taxonomists for standard genome sequencing and annotation.</title>
        <authorList>
            <consortium name="The Broad Institute Genomics Platform"/>
            <consortium name="The Broad Institute Genome Sequencing Center for Infectious Disease"/>
            <person name="Wu L."/>
            <person name="Ma J."/>
        </authorList>
    </citation>
    <scope>NUCLEOTIDE SEQUENCE [LARGE SCALE GENOMIC DNA]</scope>
    <source>
        <strain evidence="2 3">JCM 3106</strain>
    </source>
</reference>
<comment type="caution">
    <text evidence="2">The sequence shown here is derived from an EMBL/GenBank/DDBJ whole genome shotgun (WGS) entry which is preliminary data.</text>
</comment>
<sequence>MWGDVHGTGQRSPSGHGPAYGEPADEESSLVRLYAVTGGRTVPSATLAMEALVSTSAGVRLGLSYAREYRLIGDLCRRIRSVAEISALLGVPLGVTRVLVSDMEAEGLVRVHRPRLDAAGPGPDLLERVLNGLDRL</sequence>
<accession>A0ABN3XRB8</accession>
<keyword evidence="3" id="KW-1185">Reference proteome</keyword>
<dbReference type="InterPro" id="IPR007995">
    <property type="entry name" value="DUF742"/>
</dbReference>
<gene>
    <name evidence="2" type="ORF">GCM10017559_07380</name>
</gene>
<dbReference type="EMBL" id="BAAAWD010000004">
    <property type="protein sequence ID" value="GAA2989940.1"/>
    <property type="molecule type" value="Genomic_DNA"/>
</dbReference>
<dbReference type="PANTHER" id="PTHR36221:SF1">
    <property type="entry name" value="DUF742 DOMAIN-CONTAINING PROTEIN"/>
    <property type="match status" value="1"/>
</dbReference>
<dbReference type="Pfam" id="PF05331">
    <property type="entry name" value="DUF742"/>
    <property type="match status" value="1"/>
</dbReference>
<evidence type="ECO:0000313" key="3">
    <source>
        <dbReference type="Proteomes" id="UP001499930"/>
    </source>
</evidence>